<evidence type="ECO:0000256" key="8">
    <source>
        <dbReference type="PIRSR" id="PIRSR623088-2"/>
    </source>
</evidence>
<dbReference type="GO" id="GO:0047555">
    <property type="term" value="F:3',5'-cyclic-GMP phosphodiesterase activity"/>
    <property type="evidence" value="ECO:0007669"/>
    <property type="project" value="UniProtKB-EC"/>
</dbReference>
<feature type="active site" description="Proton donor" evidence="7">
    <location>
        <position position="476"/>
    </location>
</feature>
<dbReference type="CDD" id="cd00077">
    <property type="entry name" value="HDc"/>
    <property type="match status" value="1"/>
</dbReference>
<evidence type="ECO:0000256" key="2">
    <source>
        <dbReference type="ARBA" id="ARBA00022535"/>
    </source>
</evidence>
<dbReference type="GO" id="GO:0007165">
    <property type="term" value="P:signal transduction"/>
    <property type="evidence" value="ECO:0007669"/>
    <property type="project" value="InterPro"/>
</dbReference>
<feature type="binding site" evidence="8">
    <location>
        <position position="692"/>
    </location>
    <ligand>
        <name>AMP</name>
        <dbReference type="ChEBI" id="CHEBI:456215"/>
    </ligand>
</feature>
<keyword evidence="13" id="KW-1185">Reference proteome</keyword>
<feature type="binding site" evidence="9">
    <location>
        <position position="641"/>
    </location>
    <ligand>
        <name>Zn(2+)</name>
        <dbReference type="ChEBI" id="CHEBI:29105"/>
        <label>1</label>
    </ligand>
</feature>
<dbReference type="InterPro" id="IPR036971">
    <property type="entry name" value="PDEase_catalytic_dom_sf"/>
</dbReference>
<proteinExistence type="inferred from homology"/>
<comment type="catalytic activity">
    <reaction evidence="1">
        <text>3',5'-cyclic GMP + H2O = GMP + H(+)</text>
        <dbReference type="Rhea" id="RHEA:16957"/>
        <dbReference type="ChEBI" id="CHEBI:15377"/>
        <dbReference type="ChEBI" id="CHEBI:15378"/>
        <dbReference type="ChEBI" id="CHEBI:57746"/>
        <dbReference type="ChEBI" id="CHEBI:58115"/>
        <dbReference type="EC" id="3.1.4.35"/>
    </reaction>
</comment>
<name>A0AA85K121_TRIRE</name>
<dbReference type="PROSITE" id="PS51845">
    <property type="entry name" value="PDEASE_I_2"/>
    <property type="match status" value="1"/>
</dbReference>
<comment type="pathway">
    <text evidence="5">Purine metabolism; 3',5'-cyclic GMP degradation; GMP from 3',5'-cyclic GMP: step 1/1.</text>
</comment>
<feature type="domain" description="PDEase" evidence="12">
    <location>
        <begin position="400"/>
        <end position="736"/>
    </location>
</feature>
<feature type="region of interest" description="Disordered" evidence="11">
    <location>
        <begin position="51"/>
        <end position="86"/>
    </location>
</feature>
<evidence type="ECO:0000259" key="12">
    <source>
        <dbReference type="PROSITE" id="PS51845"/>
    </source>
</evidence>
<evidence type="ECO:0000256" key="1">
    <source>
        <dbReference type="ARBA" id="ARBA00000583"/>
    </source>
</evidence>
<dbReference type="Proteomes" id="UP000050795">
    <property type="component" value="Unassembled WGS sequence"/>
</dbReference>
<dbReference type="PANTHER" id="PTHR11347">
    <property type="entry name" value="CYCLIC NUCLEOTIDE PHOSPHODIESTERASE"/>
    <property type="match status" value="1"/>
</dbReference>
<feature type="binding site" evidence="8">
    <location>
        <position position="641"/>
    </location>
    <ligand>
        <name>AMP</name>
        <dbReference type="ChEBI" id="CHEBI:456215"/>
    </ligand>
</feature>
<feature type="binding site" evidence="8">
    <location>
        <begin position="476"/>
        <end position="480"/>
    </location>
    <ligand>
        <name>AMP</name>
        <dbReference type="ChEBI" id="CHEBI:456215"/>
    </ligand>
</feature>
<dbReference type="InterPro" id="IPR023174">
    <property type="entry name" value="PDEase_CS"/>
</dbReference>
<dbReference type="AlphaFoldDB" id="A0AA85K121"/>
<dbReference type="SMART" id="SM00471">
    <property type="entry name" value="HDc"/>
    <property type="match status" value="1"/>
</dbReference>
<dbReference type="InterPro" id="IPR023088">
    <property type="entry name" value="PDEase"/>
</dbReference>
<dbReference type="InterPro" id="IPR003607">
    <property type="entry name" value="HD/PDEase_dom"/>
</dbReference>
<feature type="compositionally biased region" description="Basic and acidic residues" evidence="11">
    <location>
        <begin position="54"/>
        <end position="68"/>
    </location>
</feature>
<dbReference type="Gene3D" id="1.10.1300.10">
    <property type="entry name" value="3'5'-cyclic nucleotide phosphodiesterase, catalytic domain"/>
    <property type="match status" value="1"/>
</dbReference>
<feature type="binding site" evidence="9">
    <location>
        <position position="517"/>
    </location>
    <ligand>
        <name>Zn(2+)</name>
        <dbReference type="ChEBI" id="CHEBI:29105"/>
        <label>1</label>
    </ligand>
</feature>
<dbReference type="SUPFAM" id="SSF109604">
    <property type="entry name" value="HD-domain/PDEase-like"/>
    <property type="match status" value="1"/>
</dbReference>
<feature type="binding site" evidence="9">
    <location>
        <position position="480"/>
    </location>
    <ligand>
        <name>Zn(2+)</name>
        <dbReference type="ChEBI" id="CHEBI:29105"/>
        <label>1</label>
    </ligand>
</feature>
<dbReference type="PRINTS" id="PR00387">
    <property type="entry name" value="PDIESTERASE1"/>
</dbReference>
<reference evidence="14" key="2">
    <citation type="submission" date="2023-11" db="UniProtKB">
        <authorList>
            <consortium name="WormBaseParasite"/>
        </authorList>
    </citation>
    <scope>IDENTIFICATION</scope>
</reference>
<feature type="region of interest" description="Disordered" evidence="11">
    <location>
        <begin position="156"/>
        <end position="186"/>
    </location>
</feature>
<evidence type="ECO:0000256" key="7">
    <source>
        <dbReference type="PIRSR" id="PIRSR623088-1"/>
    </source>
</evidence>
<organism evidence="13 14">
    <name type="scientific">Trichobilharzia regenti</name>
    <name type="common">Nasal bird schistosome</name>
    <dbReference type="NCBI Taxonomy" id="157069"/>
    <lineage>
        <taxon>Eukaryota</taxon>
        <taxon>Metazoa</taxon>
        <taxon>Spiralia</taxon>
        <taxon>Lophotrochozoa</taxon>
        <taxon>Platyhelminthes</taxon>
        <taxon>Trematoda</taxon>
        <taxon>Digenea</taxon>
        <taxon>Strigeidida</taxon>
        <taxon>Schistosomatoidea</taxon>
        <taxon>Schistosomatidae</taxon>
        <taxon>Trichobilharzia</taxon>
    </lineage>
</organism>
<dbReference type="Pfam" id="PF00233">
    <property type="entry name" value="PDEase_I"/>
    <property type="match status" value="1"/>
</dbReference>
<evidence type="ECO:0000256" key="5">
    <source>
        <dbReference type="ARBA" id="ARBA00037913"/>
    </source>
</evidence>
<feature type="compositionally biased region" description="Polar residues" evidence="11">
    <location>
        <begin position="156"/>
        <end position="166"/>
    </location>
</feature>
<feature type="binding site" evidence="9">
    <location>
        <position position="517"/>
    </location>
    <ligand>
        <name>Zn(2+)</name>
        <dbReference type="ChEBI" id="CHEBI:29105"/>
        <label>2</label>
    </ligand>
</feature>
<protein>
    <recommendedName>
        <fullName evidence="10">Phosphodiesterase</fullName>
        <ecNumber evidence="10">3.1.4.-</ecNumber>
    </recommendedName>
</protein>
<evidence type="ECO:0000256" key="9">
    <source>
        <dbReference type="PIRSR" id="PIRSR623088-3"/>
    </source>
</evidence>
<evidence type="ECO:0000313" key="14">
    <source>
        <dbReference type="WBParaSite" id="TREG1_64080.2"/>
    </source>
</evidence>
<feature type="compositionally biased region" description="Low complexity" evidence="11">
    <location>
        <begin position="752"/>
        <end position="778"/>
    </location>
</feature>
<keyword evidence="2" id="KW-0140">cGMP</keyword>
<feature type="binding site" evidence="9">
    <location>
        <position position="516"/>
    </location>
    <ligand>
        <name>Zn(2+)</name>
        <dbReference type="ChEBI" id="CHEBI:29105"/>
        <label>1</label>
    </ligand>
</feature>
<evidence type="ECO:0000256" key="10">
    <source>
        <dbReference type="RuleBase" id="RU363067"/>
    </source>
</evidence>
<comment type="similarity">
    <text evidence="6">Belongs to the cyclic nucleotide phosphodiesterase family. PDE9 subfamily.</text>
</comment>
<dbReference type="EC" id="3.1.4.-" evidence="10"/>
<dbReference type="PROSITE" id="PS00126">
    <property type="entry name" value="PDEASE_I_1"/>
    <property type="match status" value="1"/>
</dbReference>
<evidence type="ECO:0000256" key="3">
    <source>
        <dbReference type="ARBA" id="ARBA00022723"/>
    </source>
</evidence>
<dbReference type="InterPro" id="IPR002073">
    <property type="entry name" value="PDEase_catalytic_dom"/>
</dbReference>
<feature type="region of interest" description="Disordered" evidence="11">
    <location>
        <begin position="742"/>
        <end position="784"/>
    </location>
</feature>
<feature type="binding site" evidence="8">
    <location>
        <position position="517"/>
    </location>
    <ligand>
        <name>AMP</name>
        <dbReference type="ChEBI" id="CHEBI:456215"/>
    </ligand>
</feature>
<reference evidence="13" key="1">
    <citation type="submission" date="2022-06" db="EMBL/GenBank/DDBJ databases">
        <authorList>
            <person name="Berger JAMES D."/>
            <person name="Berger JAMES D."/>
        </authorList>
    </citation>
    <scope>NUCLEOTIDE SEQUENCE [LARGE SCALE GENOMIC DNA]</scope>
</reference>
<evidence type="ECO:0000256" key="11">
    <source>
        <dbReference type="SAM" id="MobiDB-lite"/>
    </source>
</evidence>
<dbReference type="GO" id="GO:0046872">
    <property type="term" value="F:metal ion binding"/>
    <property type="evidence" value="ECO:0007669"/>
    <property type="project" value="UniProtKB-KW"/>
</dbReference>
<evidence type="ECO:0000256" key="6">
    <source>
        <dbReference type="ARBA" id="ARBA00061167"/>
    </source>
</evidence>
<dbReference type="WBParaSite" id="TREG1_64080.2">
    <property type="protein sequence ID" value="TREG1_64080.2"/>
    <property type="gene ID" value="TREG1_64080"/>
</dbReference>
<comment type="cofactor">
    <cofactor evidence="10">
        <name>a divalent metal cation</name>
        <dbReference type="ChEBI" id="CHEBI:60240"/>
    </cofactor>
    <text evidence="10">Binds 2 divalent metal cations per subunit. Site 1 may preferentially bind zinc ions, while site 2 has a preference for magnesium and/or manganese ions.</text>
</comment>
<sequence length="784" mass="88829">MIATPTPTTTTTTAGVTTSVSTTHSGQINSIIHCPLTNNCTNIDPHITTTTPVHNDKSQRVDNLHSDTVKPSASGMNDAEDKSSTGTSIRLTTTISNNTMCKSSTGGFNNNNKDQGKPLEMSNALVCDPTKLCAKCRENVCLLSGDFKQILLSTKNQTDRQVSSGVGESDSKVDNNNNKSGDTSASNKVKEIELTIEKYEQHIKYLFDHIDNTKEKCCQTVTSSNSDVSDDNNTSNQNSNINNNRLWDAFNTLTPNHEDVIRPSHNEVNTFHVDDEIDYEERANEVNQVYEGGKLMIIKKDINNNNNNDSNINQHSNCHSMNRLMINHNGDDIDEEKRIITIYRKLHNLRCQIESFSYLSWLGLTSEPPTNKVLVPGSNAPAPNPQMHLIRRSDADSRRNIQEFRRLCKEPVSQEDLLELRSSTFNNWSRTDAQLMRLVREMFKELGFIDHYKLQYHRLDLWLSDIYRRYNRIPFHNYKHAFMVTQMCYVLLWGGKLTKLLDIDDQLTLIMSAICHDLDHPGFNNAYQINAGTVLAMRYNDQSPLENHHSAVAFDLLSHAEVDPFAHLPLNVRQRIRKGMIRCILATDMSRHNEILDEFNRLVVSDLQAAWEIDANSKKPAWVTNKTHKDLVMMIILKISDISNEARPLSVAGPWINRLLAEFFNQSDYEKLVGLPVAPFMDRHKVTKSASQCGFIRFVILPLFESLAKLLPEVKPIIVQPAMEQLAYYTELHANEEKKVKAENQKVNSVASQNDNDNHNSSNSNNNNNSNNNTNNQSATDKQS</sequence>
<evidence type="ECO:0000256" key="4">
    <source>
        <dbReference type="ARBA" id="ARBA00022801"/>
    </source>
</evidence>
<dbReference type="FunFam" id="1.10.1300.10:FF:000006">
    <property type="entry name" value="Phosphodiesterase 9A"/>
    <property type="match status" value="1"/>
</dbReference>
<evidence type="ECO:0000313" key="13">
    <source>
        <dbReference type="Proteomes" id="UP000050795"/>
    </source>
</evidence>
<keyword evidence="4 10" id="KW-0378">Hydrolase</keyword>
<keyword evidence="3 9" id="KW-0479">Metal-binding</keyword>
<accession>A0AA85K121</accession>